<reference evidence="1 2" key="1">
    <citation type="submission" date="2021-02" db="EMBL/GenBank/DDBJ databases">
        <authorList>
            <person name="Pothier F. J."/>
        </authorList>
    </citation>
    <scope>NUCLEOTIDE SEQUENCE [LARGE SCALE GENOMIC DNA]</scope>
    <source>
        <strain evidence="1 2">1314c</strain>
    </source>
</reference>
<sequence length="95" mass="10698">MLSIVANPEGNVVHIHGDVSGLLALEREIRRLREHAEQVSCQDGHLFTQAWGGVNLTETMLDNERGEGWHQVHHVKLFSWSVEWSTRHGLSPAVP</sequence>
<organism evidence="1 2">
    <name type="scientific">Xanthomonas arboricola</name>
    <dbReference type="NCBI Taxonomy" id="56448"/>
    <lineage>
        <taxon>Bacteria</taxon>
        <taxon>Pseudomonadati</taxon>
        <taxon>Pseudomonadota</taxon>
        <taxon>Gammaproteobacteria</taxon>
        <taxon>Lysobacterales</taxon>
        <taxon>Lysobacteraceae</taxon>
        <taxon>Xanthomonas</taxon>
    </lineage>
</organism>
<dbReference type="AlphaFoldDB" id="A0AAU9HMV2"/>
<proteinExistence type="predicted"/>
<dbReference type="RefSeq" id="WP_167704931.1">
    <property type="nucleotide sequence ID" value="NZ_HG992337.1"/>
</dbReference>
<protein>
    <submittedName>
        <fullName evidence="1">Uncharacterized protein</fullName>
    </submittedName>
</protein>
<evidence type="ECO:0000313" key="2">
    <source>
        <dbReference type="Proteomes" id="UP000835242"/>
    </source>
</evidence>
<dbReference type="EMBL" id="HG992337">
    <property type="protein sequence ID" value="CAE6699000.1"/>
    <property type="molecule type" value="Genomic_DNA"/>
</dbReference>
<dbReference type="Proteomes" id="UP000835242">
    <property type="component" value="Chromosome"/>
</dbReference>
<evidence type="ECO:0000313" key="1">
    <source>
        <dbReference type="EMBL" id="CAE6698985.1"/>
    </source>
</evidence>
<dbReference type="EMBL" id="HG992337">
    <property type="protein sequence ID" value="CAE6698985.1"/>
    <property type="molecule type" value="Genomic_DNA"/>
</dbReference>
<name>A0AAU9HMV2_9XANT</name>
<gene>
    <name evidence="1" type="ORF">XA1314C_03760</name>
</gene>
<accession>A0AAU9HMV2</accession>